<sequence>MIHQKENSFLIIIITLLLLCITLILGACLHIMFEWDLTIIAGLIGFVGAIIGGMITFYGVRVTIWHRDKEIFLSTATSKLLLITTKIEPKYKEIANEALLYSNVFNLDIDYHLKAKRLHELMKRFIYTSYEDMETLYDIMEYEDIKGFHQSLKEMREEVVNESNVQLNDLIQLIQQSYQYIFATSAKLEKKYFQYKKQVL</sequence>
<keyword evidence="1" id="KW-1133">Transmembrane helix</keyword>
<dbReference type="KEGG" id="bko:CKF48_21990"/>
<evidence type="ECO:0000256" key="1">
    <source>
        <dbReference type="SAM" id="Phobius"/>
    </source>
</evidence>
<dbReference type="EMBL" id="CP022983">
    <property type="protein sequence ID" value="ASV69742.1"/>
    <property type="molecule type" value="Genomic_DNA"/>
</dbReference>
<feature type="transmembrane region" description="Helical" evidence="1">
    <location>
        <begin position="9"/>
        <end position="33"/>
    </location>
</feature>
<keyword evidence="1" id="KW-0472">Membrane</keyword>
<dbReference type="RefSeq" id="WP_095373306.1">
    <property type="nucleotide sequence ID" value="NZ_CP022983.1"/>
</dbReference>
<evidence type="ECO:0000313" key="2">
    <source>
        <dbReference type="EMBL" id="ASV69742.1"/>
    </source>
</evidence>
<dbReference type="Proteomes" id="UP000215137">
    <property type="component" value="Chromosome"/>
</dbReference>
<dbReference type="PROSITE" id="PS51257">
    <property type="entry name" value="PROKAR_LIPOPROTEIN"/>
    <property type="match status" value="1"/>
</dbReference>
<dbReference type="AlphaFoldDB" id="A0A248TNK6"/>
<keyword evidence="1" id="KW-0812">Transmembrane</keyword>
<name>A0A248TNK6_9BACI</name>
<proteinExistence type="predicted"/>
<protein>
    <submittedName>
        <fullName evidence="2">Uncharacterized protein</fullName>
    </submittedName>
</protein>
<gene>
    <name evidence="2" type="ORF">CKF48_21990</name>
</gene>
<reference evidence="2 3" key="1">
    <citation type="submission" date="2017-08" db="EMBL/GenBank/DDBJ databases">
        <title>Complete Genome Sequence of Bacillus kochii Oregon-R-modENCODE STRAIN BDGP4, isolated from Drosophila melanogaster gut.</title>
        <authorList>
            <person name="Wan K.H."/>
            <person name="Yu C."/>
            <person name="Park S."/>
            <person name="Hammonds A.S."/>
            <person name="Booth B.W."/>
            <person name="Celniker S.E."/>
        </authorList>
    </citation>
    <scope>NUCLEOTIDE SEQUENCE [LARGE SCALE GENOMIC DNA]</scope>
    <source>
        <strain evidence="2 3">BDGP4</strain>
    </source>
</reference>
<feature type="transmembrane region" description="Helical" evidence="1">
    <location>
        <begin position="39"/>
        <end position="60"/>
    </location>
</feature>
<keyword evidence="3" id="KW-1185">Reference proteome</keyword>
<dbReference type="OrthoDB" id="9954459at2"/>
<accession>A0A248TNK6</accession>
<evidence type="ECO:0000313" key="3">
    <source>
        <dbReference type="Proteomes" id="UP000215137"/>
    </source>
</evidence>
<organism evidence="2 3">
    <name type="scientific">Cytobacillus kochii</name>
    <dbReference type="NCBI Taxonomy" id="859143"/>
    <lineage>
        <taxon>Bacteria</taxon>
        <taxon>Bacillati</taxon>
        <taxon>Bacillota</taxon>
        <taxon>Bacilli</taxon>
        <taxon>Bacillales</taxon>
        <taxon>Bacillaceae</taxon>
        <taxon>Cytobacillus</taxon>
    </lineage>
</organism>